<evidence type="ECO:0000256" key="3">
    <source>
        <dbReference type="ARBA" id="ARBA00022714"/>
    </source>
</evidence>
<evidence type="ECO:0000259" key="9">
    <source>
        <dbReference type="PROSITE" id="PS51384"/>
    </source>
</evidence>
<protein>
    <recommendedName>
        <fullName evidence="9">FAD-binding FR-type domain-containing protein</fullName>
    </recommendedName>
</protein>
<dbReference type="InterPro" id="IPR039261">
    <property type="entry name" value="FNR_nucleotide-bd"/>
</dbReference>
<dbReference type="GO" id="GO:0051537">
    <property type="term" value="F:2 iron, 2 sulfur cluster binding"/>
    <property type="evidence" value="ECO:0007669"/>
    <property type="project" value="UniProtKB-KW"/>
</dbReference>
<dbReference type="PRINTS" id="PR00410">
    <property type="entry name" value="PHEHYDRXLASE"/>
</dbReference>
<dbReference type="Gene3D" id="3.40.50.80">
    <property type="entry name" value="Nucleotide-binding domain of ferredoxin-NADP reductase (FNR) module"/>
    <property type="match status" value="1"/>
</dbReference>
<dbReference type="Gene3D" id="2.40.30.10">
    <property type="entry name" value="Translation factors"/>
    <property type="match status" value="1"/>
</dbReference>
<sequence>MQIEFQEYVVCGVISEVSGVATLMLTKEDGTVPPFVPGQYVNIFFPETRTSEGKAYSISSAPSESTLSITVRAIGEFSNRLCSMRPGDTVRASLPYGFFYPEADDSELVMLAAGIGIAPFRSMIRHIAKYTLSRRLALFHSVRTLSDAIFLEECTELRQKFPNFSLTHFVTRDAEVQNEYVIPHRIEPTDILSRVSDVSRAEFLICGSISFTRDMWRGLRKAGVNEEKLYTEAFFSH</sequence>
<dbReference type="STRING" id="1798507.A3A34_02995"/>
<evidence type="ECO:0000256" key="4">
    <source>
        <dbReference type="ARBA" id="ARBA00022723"/>
    </source>
</evidence>
<dbReference type="Proteomes" id="UP000178587">
    <property type="component" value="Unassembled WGS sequence"/>
</dbReference>
<dbReference type="SUPFAM" id="SSF63380">
    <property type="entry name" value="Riboflavin synthase domain-like"/>
    <property type="match status" value="1"/>
</dbReference>
<accession>A0A1F6EJ16</accession>
<gene>
    <name evidence="10" type="ORF">A3A34_02995</name>
</gene>
<dbReference type="GO" id="GO:0046872">
    <property type="term" value="F:metal ion binding"/>
    <property type="evidence" value="ECO:0007669"/>
    <property type="project" value="UniProtKB-KW"/>
</dbReference>
<evidence type="ECO:0000313" key="10">
    <source>
        <dbReference type="EMBL" id="OGG73617.1"/>
    </source>
</evidence>
<comment type="cofactor">
    <cofactor evidence="1">
        <name>FAD</name>
        <dbReference type="ChEBI" id="CHEBI:57692"/>
    </cofactor>
</comment>
<dbReference type="InterPro" id="IPR001433">
    <property type="entry name" value="OxRdtase_FAD/NAD-bd"/>
</dbReference>
<dbReference type="PRINTS" id="PR00371">
    <property type="entry name" value="FPNCR"/>
</dbReference>
<keyword evidence="7" id="KW-0408">Iron</keyword>
<keyword evidence="5" id="KW-0274">FAD</keyword>
<dbReference type="CDD" id="cd00322">
    <property type="entry name" value="FNR_like"/>
    <property type="match status" value="1"/>
</dbReference>
<organism evidence="10 11">
    <name type="scientific">Candidatus Kaiserbacteria bacterium RIFCSPLOWO2_01_FULL_50_24</name>
    <dbReference type="NCBI Taxonomy" id="1798507"/>
    <lineage>
        <taxon>Bacteria</taxon>
        <taxon>Candidatus Kaiseribacteriota</taxon>
    </lineage>
</organism>
<dbReference type="InterPro" id="IPR008333">
    <property type="entry name" value="Cbr1-like_FAD-bd_dom"/>
</dbReference>
<dbReference type="GO" id="GO:0016491">
    <property type="term" value="F:oxidoreductase activity"/>
    <property type="evidence" value="ECO:0007669"/>
    <property type="project" value="UniProtKB-KW"/>
</dbReference>
<keyword evidence="6" id="KW-0560">Oxidoreductase</keyword>
<reference evidence="10 11" key="1">
    <citation type="journal article" date="2016" name="Nat. Commun.">
        <title>Thousands of microbial genomes shed light on interconnected biogeochemical processes in an aquifer system.</title>
        <authorList>
            <person name="Anantharaman K."/>
            <person name="Brown C.T."/>
            <person name="Hug L.A."/>
            <person name="Sharon I."/>
            <person name="Castelle C.J."/>
            <person name="Probst A.J."/>
            <person name="Thomas B.C."/>
            <person name="Singh A."/>
            <person name="Wilkins M.J."/>
            <person name="Karaoz U."/>
            <person name="Brodie E.L."/>
            <person name="Williams K.H."/>
            <person name="Hubbard S.S."/>
            <person name="Banfield J.F."/>
        </authorList>
    </citation>
    <scope>NUCLEOTIDE SEQUENCE [LARGE SCALE GENOMIC DNA]</scope>
</reference>
<keyword evidence="3" id="KW-0001">2Fe-2S</keyword>
<evidence type="ECO:0000256" key="8">
    <source>
        <dbReference type="ARBA" id="ARBA00023014"/>
    </source>
</evidence>
<evidence type="ECO:0000313" key="11">
    <source>
        <dbReference type="Proteomes" id="UP000178587"/>
    </source>
</evidence>
<dbReference type="SUPFAM" id="SSF52343">
    <property type="entry name" value="Ferredoxin reductase-like, C-terminal NADP-linked domain"/>
    <property type="match status" value="1"/>
</dbReference>
<dbReference type="InterPro" id="IPR017927">
    <property type="entry name" value="FAD-bd_FR_type"/>
</dbReference>
<dbReference type="AlphaFoldDB" id="A0A1F6EJ16"/>
<dbReference type="Pfam" id="PF00970">
    <property type="entry name" value="FAD_binding_6"/>
    <property type="match status" value="1"/>
</dbReference>
<keyword evidence="4" id="KW-0479">Metal-binding</keyword>
<keyword evidence="2" id="KW-0285">Flavoprotein</keyword>
<dbReference type="EMBL" id="MFLU01000016">
    <property type="protein sequence ID" value="OGG73617.1"/>
    <property type="molecule type" value="Genomic_DNA"/>
</dbReference>
<dbReference type="GO" id="GO:0050660">
    <property type="term" value="F:flavin adenine dinucleotide binding"/>
    <property type="evidence" value="ECO:0007669"/>
    <property type="project" value="TreeGrafter"/>
</dbReference>
<dbReference type="PANTHER" id="PTHR47354:SF8">
    <property type="entry name" value="1,2-PHENYLACETYL-COA EPOXIDASE, SUBUNIT E"/>
    <property type="match status" value="1"/>
</dbReference>
<evidence type="ECO:0000256" key="1">
    <source>
        <dbReference type="ARBA" id="ARBA00001974"/>
    </source>
</evidence>
<name>A0A1F6EJ16_9BACT</name>
<proteinExistence type="predicted"/>
<evidence type="ECO:0000256" key="5">
    <source>
        <dbReference type="ARBA" id="ARBA00022827"/>
    </source>
</evidence>
<evidence type="ECO:0000256" key="2">
    <source>
        <dbReference type="ARBA" id="ARBA00022630"/>
    </source>
</evidence>
<dbReference type="Pfam" id="PF00175">
    <property type="entry name" value="NAD_binding_1"/>
    <property type="match status" value="1"/>
</dbReference>
<dbReference type="InterPro" id="IPR050415">
    <property type="entry name" value="MRET"/>
</dbReference>
<dbReference type="PROSITE" id="PS51384">
    <property type="entry name" value="FAD_FR"/>
    <property type="match status" value="1"/>
</dbReference>
<dbReference type="InterPro" id="IPR017938">
    <property type="entry name" value="Riboflavin_synthase-like_b-brl"/>
</dbReference>
<evidence type="ECO:0000256" key="7">
    <source>
        <dbReference type="ARBA" id="ARBA00023004"/>
    </source>
</evidence>
<keyword evidence="8" id="KW-0411">Iron-sulfur</keyword>
<feature type="domain" description="FAD-binding FR-type" evidence="9">
    <location>
        <begin position="3"/>
        <end position="102"/>
    </location>
</feature>
<dbReference type="InterPro" id="IPR001709">
    <property type="entry name" value="Flavoprot_Pyr_Nucl_cyt_Rdtase"/>
</dbReference>
<dbReference type="PANTHER" id="PTHR47354">
    <property type="entry name" value="NADH OXIDOREDUCTASE HCR"/>
    <property type="match status" value="1"/>
</dbReference>
<evidence type="ECO:0000256" key="6">
    <source>
        <dbReference type="ARBA" id="ARBA00023002"/>
    </source>
</evidence>
<comment type="caution">
    <text evidence="10">The sequence shown here is derived from an EMBL/GenBank/DDBJ whole genome shotgun (WGS) entry which is preliminary data.</text>
</comment>